<comment type="caution">
    <text evidence="3">The sequence shown here is derived from an EMBL/GenBank/DDBJ whole genome shotgun (WGS) entry which is preliminary data.</text>
</comment>
<dbReference type="AlphaFoldDB" id="A0A839F6R5"/>
<evidence type="ECO:0000256" key="1">
    <source>
        <dbReference type="SAM" id="MobiDB-lite"/>
    </source>
</evidence>
<feature type="chain" id="PRO_5032584229" evidence="2">
    <location>
        <begin position="20"/>
        <end position="479"/>
    </location>
</feature>
<dbReference type="Proteomes" id="UP000550401">
    <property type="component" value="Unassembled WGS sequence"/>
</dbReference>
<evidence type="ECO:0000313" key="4">
    <source>
        <dbReference type="Proteomes" id="UP000550401"/>
    </source>
</evidence>
<name>A0A839F6R5_9GAMM</name>
<evidence type="ECO:0000256" key="2">
    <source>
        <dbReference type="SAM" id="SignalP"/>
    </source>
</evidence>
<protein>
    <submittedName>
        <fullName evidence="3">Uncharacterized protein</fullName>
    </submittedName>
</protein>
<proteinExistence type="predicted"/>
<evidence type="ECO:0000313" key="3">
    <source>
        <dbReference type="EMBL" id="MBA8887914.1"/>
    </source>
</evidence>
<keyword evidence="4" id="KW-1185">Reference proteome</keyword>
<dbReference type="EMBL" id="JACGXL010000003">
    <property type="protein sequence ID" value="MBA8887914.1"/>
    <property type="molecule type" value="Genomic_DNA"/>
</dbReference>
<gene>
    <name evidence="3" type="ORF">FHW12_002138</name>
</gene>
<feature type="region of interest" description="Disordered" evidence="1">
    <location>
        <begin position="456"/>
        <end position="479"/>
    </location>
</feature>
<accession>A0A839F6R5</accession>
<organism evidence="3 4">
    <name type="scientific">Dokdonella fugitiva</name>
    <dbReference type="NCBI Taxonomy" id="328517"/>
    <lineage>
        <taxon>Bacteria</taxon>
        <taxon>Pseudomonadati</taxon>
        <taxon>Pseudomonadota</taxon>
        <taxon>Gammaproteobacteria</taxon>
        <taxon>Lysobacterales</taxon>
        <taxon>Rhodanobacteraceae</taxon>
        <taxon>Dokdonella</taxon>
    </lineage>
</organism>
<reference evidence="3 4" key="1">
    <citation type="submission" date="2020-07" db="EMBL/GenBank/DDBJ databases">
        <title>Genomic Encyclopedia of Type Strains, Phase IV (KMG-V): Genome sequencing to study the core and pangenomes of soil and plant-associated prokaryotes.</title>
        <authorList>
            <person name="Whitman W."/>
        </authorList>
    </citation>
    <scope>NUCLEOTIDE SEQUENCE [LARGE SCALE GENOMIC DNA]</scope>
    <source>
        <strain evidence="3 4">RH2WT43</strain>
    </source>
</reference>
<dbReference type="RefSeq" id="WP_182530994.1">
    <property type="nucleotide sequence ID" value="NZ_JACGXL010000003.1"/>
</dbReference>
<sequence>MRTLTIFALAALLPCLAQGAEQEALSPYQWAQAQKAAFEKSEKVYTEALKRTGLLAQYRAMRDAYRSDNNRAFRIVFGQYLSWYQSFVGDYVGAHDSYSIRQLPGSDDAPSPLKGGYTPQPAIEAIAALAKGRKAVFFNEAHNVPLTRTLTVELLQKLREDGYDTFAAETIYASDPDLQKRGYPTDKSGFYTMEPICAEMVRTAIKLGFRIVAYESEKEGNGDVREYDQAKNLYERVFKADPNARLVVNAGYAHIQENGKYLGGKSMAQHFRKLSGIDPLTVEQTMLIEHPPGTENHPYYHAVVDSLHPKTPIVFEDAKGTPWTLKPKAYDVSVFFPVDEIRDERPTWADLDGLRFPYFVNGSVCQNQFPCLVEARYADEGEGAIPADRLVLDPVKSAERLQDRLSMGQAVVHGILYLRPGRYRVTASDDSNRQISKSDLTIGADGKVARRNNEARPSCYTGMTQPHGEDAAAPCEQGA</sequence>
<feature type="signal peptide" evidence="2">
    <location>
        <begin position="1"/>
        <end position="19"/>
    </location>
</feature>
<keyword evidence="2" id="KW-0732">Signal</keyword>